<comment type="caution">
    <text evidence="4">The sequence shown here is derived from an EMBL/GenBank/DDBJ whole genome shotgun (WGS) entry which is preliminary data.</text>
</comment>
<organism evidence="4 5">
    <name type="scientific">Dentipellis fragilis</name>
    <dbReference type="NCBI Taxonomy" id="205917"/>
    <lineage>
        <taxon>Eukaryota</taxon>
        <taxon>Fungi</taxon>
        <taxon>Dikarya</taxon>
        <taxon>Basidiomycota</taxon>
        <taxon>Agaricomycotina</taxon>
        <taxon>Agaricomycetes</taxon>
        <taxon>Russulales</taxon>
        <taxon>Hericiaceae</taxon>
        <taxon>Dentipellis</taxon>
    </lineage>
</organism>
<feature type="compositionally biased region" description="Low complexity" evidence="1">
    <location>
        <begin position="95"/>
        <end position="107"/>
    </location>
</feature>
<feature type="region of interest" description="Disordered" evidence="1">
    <location>
        <begin position="1"/>
        <end position="219"/>
    </location>
</feature>
<proteinExistence type="predicted"/>
<dbReference type="InterPro" id="IPR038955">
    <property type="entry name" value="PriA/CPL1_fungi"/>
</dbReference>
<dbReference type="OrthoDB" id="439917at2759"/>
<name>A0A4Y9Z9N1_9AGAM</name>
<dbReference type="AlphaFoldDB" id="A0A4Y9Z9N1"/>
<feature type="transmembrane region" description="Helical" evidence="2">
    <location>
        <begin position="295"/>
        <end position="322"/>
    </location>
</feature>
<dbReference type="EMBL" id="SEOQ01000059">
    <property type="protein sequence ID" value="TFY71252.1"/>
    <property type="molecule type" value="Genomic_DNA"/>
</dbReference>
<evidence type="ECO:0000256" key="1">
    <source>
        <dbReference type="SAM" id="MobiDB-lite"/>
    </source>
</evidence>
<accession>A0A4Y9Z9N1</accession>
<evidence type="ECO:0000259" key="3">
    <source>
        <dbReference type="Pfam" id="PF21671"/>
    </source>
</evidence>
<protein>
    <recommendedName>
        <fullName evidence="3">Protein CPL1-like domain-containing protein</fullName>
    </recommendedName>
</protein>
<feature type="transmembrane region" description="Helical" evidence="2">
    <location>
        <begin position="369"/>
        <end position="388"/>
    </location>
</feature>
<feature type="compositionally biased region" description="Basic and acidic residues" evidence="1">
    <location>
        <begin position="819"/>
        <end position="828"/>
    </location>
</feature>
<keyword evidence="5" id="KW-1185">Reference proteome</keyword>
<evidence type="ECO:0000313" key="5">
    <source>
        <dbReference type="Proteomes" id="UP000298327"/>
    </source>
</evidence>
<sequence>MPRKTPTEVSAHDAVRVRVTCNSRDRHLRRAPPLRAHQGLAQGAEPAPAKKPAKPRAKKAKAAAAEDEGEPAAEKAAEKPKSSRKRTAAEKDSGDANGAADEAAPPAKKSKPDSKAAAAKPPSKAAGKPASKANAKPASKASAKAPSRAGSTKPASRAASAKPPSKAGKPASRAGSRKPASKAEAANGDEAAAAAAAAAPTTETIAEEPEAEAAATEEPAARRRVTFTFLFIIIPLEPLESLESEPPWHFSDAAHSHPQGVEVPYSLGLWRQGGRYITRGLLGARQCPLRRRTTYLNCVVIGVLLLGLVLVCAGAAFALWFWSDVNVGFWHWDPQATTRFAVPELGQKRVRIGRAYADFINDYEVLSQMMILGLAYVLSVMLASHPAAGKFFRRRFRADIGIDSGDAFRRALPLSRRKRRDHQSAHEQIHGRDWARNYVMVASGIDVTLGRMFWETCRLAGSVSVTNVRAQPRPAHSTRPYADTLLLYSALQLCAFAYINLASVSTPLALSSSPKSYRPRLRAVTLLPPSVAPPVPPVAMRFIPALAAASALILPAVASSSRELHQFRQRGPLLDVCADLDAGLLINLGFPAEVAAKLDLCLCLSAFPLQLNVDLGLGAVIDLLGLNVVSALLEGIVGNGPTSQHCKYPPGATPICEAGNPCGFKCPPPLVPKGDQCVCAPPYSECNGKCGSFPKGCPSSVPRAKRETARLLAARGSPVTTLEQANAMCKPSETVCGSGTRGWECLDTTSNLESCGGCLSPAPFPGSESATGTDCSAIEAANRVQCLSGKCVVKDCKPGFVVNQSGDGCDPIPPALTSQEKRGDDSHKPSPPLIDLDVFADILAKIKIGKRDLIDVDALVAALVKIHRRGEEKRALIDIDALVKALVDVKLRRRDGDSGNVVDANILAQILAKVKVGNLIDVNALIDALVHLKLRREHHDLLDLPLVIPAAVNI</sequence>
<dbReference type="InterPro" id="IPR048661">
    <property type="entry name" value="CPL1-like"/>
</dbReference>
<dbReference type="Proteomes" id="UP000298327">
    <property type="component" value="Unassembled WGS sequence"/>
</dbReference>
<gene>
    <name evidence="4" type="ORF">EVG20_g1755</name>
</gene>
<feature type="region of interest" description="Disordered" evidence="1">
    <location>
        <begin position="811"/>
        <end position="830"/>
    </location>
</feature>
<dbReference type="PANTHER" id="PTHR35192">
    <property type="entry name" value="PROTEIN, PUTATIVE-RELATED"/>
    <property type="match status" value="1"/>
</dbReference>
<keyword evidence="2" id="KW-0472">Membrane</keyword>
<reference evidence="4 5" key="1">
    <citation type="submission" date="2019-02" db="EMBL/GenBank/DDBJ databases">
        <title>Genome sequencing of the rare red list fungi Dentipellis fragilis.</title>
        <authorList>
            <person name="Buettner E."/>
            <person name="Kellner H."/>
        </authorList>
    </citation>
    <scope>NUCLEOTIDE SEQUENCE [LARGE SCALE GENOMIC DNA]</scope>
    <source>
        <strain evidence="4 5">DSM 105465</strain>
    </source>
</reference>
<feature type="compositionally biased region" description="Basic residues" evidence="1">
    <location>
        <begin position="51"/>
        <end position="61"/>
    </location>
</feature>
<feature type="compositionally biased region" description="Basic and acidic residues" evidence="1">
    <location>
        <begin position="72"/>
        <end position="94"/>
    </location>
</feature>
<evidence type="ECO:0000256" key="2">
    <source>
        <dbReference type="SAM" id="Phobius"/>
    </source>
</evidence>
<dbReference type="Pfam" id="PF21671">
    <property type="entry name" value="CPL1-like"/>
    <property type="match status" value="1"/>
</dbReference>
<dbReference type="STRING" id="205917.A0A4Y9Z9N1"/>
<feature type="domain" description="Protein CPL1-like" evidence="3">
    <location>
        <begin position="743"/>
        <end position="809"/>
    </location>
</feature>
<keyword evidence="2" id="KW-1133">Transmembrane helix</keyword>
<keyword evidence="2" id="KW-0812">Transmembrane</keyword>
<feature type="compositionally biased region" description="Low complexity" evidence="1">
    <location>
        <begin position="183"/>
        <end position="204"/>
    </location>
</feature>
<evidence type="ECO:0000313" key="4">
    <source>
        <dbReference type="EMBL" id="TFY71252.1"/>
    </source>
</evidence>
<dbReference type="PANTHER" id="PTHR35192:SF2">
    <property type="entry name" value="APPLE DOMAIN-CONTAINING PROTEIN"/>
    <property type="match status" value="1"/>
</dbReference>
<feature type="compositionally biased region" description="Low complexity" evidence="1">
    <location>
        <begin position="115"/>
        <end position="174"/>
    </location>
</feature>
<feature type="transmembrane region" description="Helical" evidence="2">
    <location>
        <begin position="485"/>
        <end position="510"/>
    </location>
</feature>